<protein>
    <submittedName>
        <fullName evidence="2">DUF2182 domain-containing protein</fullName>
    </submittedName>
</protein>
<dbReference type="AlphaFoldDB" id="A0AAW5T8D9"/>
<dbReference type="EMBL" id="JBDLOU010000022">
    <property type="protein sequence ID" value="MEX3739076.1"/>
    <property type="molecule type" value="Genomic_DNA"/>
</dbReference>
<feature type="transmembrane region" description="Helical" evidence="1">
    <location>
        <begin position="128"/>
        <end position="150"/>
    </location>
</feature>
<feature type="transmembrane region" description="Helical" evidence="1">
    <location>
        <begin position="93"/>
        <end position="116"/>
    </location>
</feature>
<gene>
    <name evidence="3" type="ORF">ABFW12_12620</name>
    <name evidence="2" type="ORF">H5P34_19675</name>
</gene>
<dbReference type="InterPro" id="IPR018688">
    <property type="entry name" value="PpoB2-like"/>
</dbReference>
<evidence type="ECO:0000256" key="1">
    <source>
        <dbReference type="SAM" id="Phobius"/>
    </source>
</evidence>
<evidence type="ECO:0000313" key="2">
    <source>
        <dbReference type="EMBL" id="MCV7390285.1"/>
    </source>
</evidence>
<dbReference type="EMBL" id="JACKVC010000017">
    <property type="protein sequence ID" value="MCV7390285.1"/>
    <property type="molecule type" value="Genomic_DNA"/>
</dbReference>
<keyword evidence="1" id="KW-1133">Transmembrane helix</keyword>
<comment type="caution">
    <text evidence="2">The sequence shown here is derived from an EMBL/GenBank/DDBJ whole genome shotgun (WGS) entry which is preliminary data.</text>
</comment>
<keyword evidence="1" id="KW-0472">Membrane</keyword>
<accession>A0AAW5T8D9</accession>
<dbReference type="Proteomes" id="UP001141659">
    <property type="component" value="Unassembled WGS sequence"/>
</dbReference>
<feature type="transmembrane region" description="Helical" evidence="1">
    <location>
        <begin position="156"/>
        <end position="174"/>
    </location>
</feature>
<reference evidence="3 5" key="3">
    <citation type="submission" date="2024-04" db="EMBL/GenBank/DDBJ databases">
        <title>Genomic Markers of Mycobacteria.</title>
        <authorList>
            <person name="Soliman M.S."/>
            <person name="Elkholy A."/>
            <person name="Soliman N.S."/>
            <person name="Abbas A."/>
            <person name="Khayrat S."/>
            <person name="Shawky S."/>
        </authorList>
    </citation>
    <scope>NUCLEOTIDE SEQUENCE [LARGE SCALE GENOMIC DNA]</scope>
    <source>
        <strain evidence="3 5">Egy-CU-AM5</strain>
    </source>
</reference>
<reference evidence="2" key="1">
    <citation type="submission" date="2020-07" db="EMBL/GenBank/DDBJ databases">
        <authorList>
            <person name="Pettersson B.M.F."/>
            <person name="Behra P.R.K."/>
            <person name="Ramesh M."/>
            <person name="Das S."/>
            <person name="Dasgupta S."/>
            <person name="Kirsebom L.A."/>
        </authorList>
    </citation>
    <scope>NUCLEOTIDE SEQUENCE</scope>
    <source>
        <strain evidence="2">DSM 44242</strain>
    </source>
</reference>
<dbReference type="Proteomes" id="UP001558474">
    <property type="component" value="Unassembled WGS sequence"/>
</dbReference>
<evidence type="ECO:0000313" key="3">
    <source>
        <dbReference type="EMBL" id="MEX3739076.1"/>
    </source>
</evidence>
<keyword evidence="1" id="KW-0812">Transmembrane</keyword>
<feature type="transmembrane region" description="Helical" evidence="1">
    <location>
        <begin position="254"/>
        <end position="274"/>
    </location>
</feature>
<dbReference type="RefSeq" id="WP_051576841.1">
    <property type="nucleotide sequence ID" value="NZ_JACKVC010000017.1"/>
</dbReference>
<reference evidence="2" key="2">
    <citation type="journal article" date="2022" name="BMC Genomics">
        <title>Comparative genome analysis of mycobacteria focusing on tRNA and non-coding RNA.</title>
        <authorList>
            <person name="Behra P.R.K."/>
            <person name="Pettersson B.M.F."/>
            <person name="Ramesh M."/>
            <person name="Das S."/>
            <person name="Dasgupta S."/>
            <person name="Kirsebom L.A."/>
        </authorList>
    </citation>
    <scope>NUCLEOTIDE SEQUENCE</scope>
    <source>
        <strain evidence="2">DSM 44242</strain>
    </source>
</reference>
<organism evidence="2 4">
    <name type="scientific">Mycolicibacterium porcinum</name>
    <dbReference type="NCBI Taxonomy" id="39693"/>
    <lineage>
        <taxon>Bacteria</taxon>
        <taxon>Bacillati</taxon>
        <taxon>Actinomycetota</taxon>
        <taxon>Actinomycetes</taxon>
        <taxon>Mycobacteriales</taxon>
        <taxon>Mycobacteriaceae</taxon>
        <taxon>Mycolicibacterium</taxon>
    </lineage>
</organism>
<evidence type="ECO:0000313" key="4">
    <source>
        <dbReference type="Proteomes" id="UP001141659"/>
    </source>
</evidence>
<proteinExistence type="predicted"/>
<dbReference type="Pfam" id="PF09948">
    <property type="entry name" value="PpoB2"/>
    <property type="match status" value="1"/>
</dbReference>
<name>A0AAW5T8D9_9MYCO</name>
<sequence>MTPTAVARRAARPSAWRRLWWAHPELSLLAASAAAWLGLVLLHLSMPSHGGAGHCSTLPHAVAHHHGASGGGALAVGCPATPSGAPEFAASPAMWLLMASAMMLPTTLPAVRSIALNGKWNRRQRGQALFAAGYLAVWSAFGGLALTAAWMIGPEAGGALAVSGLLVMAAIWELTRRKRFFLRACHRVRALPADGWRADRACVEEGLRNGLQCSGACGPMMVPMALAPHALWLMVVLFGVVAGEKLVTRGVDHLRLFAAVLAVVAVIVACGAPLG</sequence>
<keyword evidence="5" id="KW-1185">Reference proteome</keyword>
<feature type="transmembrane region" description="Helical" evidence="1">
    <location>
        <begin position="230"/>
        <end position="248"/>
    </location>
</feature>
<evidence type="ECO:0000313" key="5">
    <source>
        <dbReference type="Proteomes" id="UP001558474"/>
    </source>
</evidence>